<proteinExistence type="predicted"/>
<feature type="domain" description="Calcineurin-like phosphoesterase" evidence="1">
    <location>
        <begin position="66"/>
        <end position="222"/>
    </location>
</feature>
<accession>A0A3S5BBW3</accession>
<dbReference type="SUPFAM" id="SSF56300">
    <property type="entry name" value="Metallo-dependent phosphatases"/>
    <property type="match status" value="1"/>
</dbReference>
<evidence type="ECO:0000313" key="3">
    <source>
        <dbReference type="Proteomes" id="UP000784294"/>
    </source>
</evidence>
<dbReference type="GO" id="GO:0016787">
    <property type="term" value="F:hydrolase activity"/>
    <property type="evidence" value="ECO:0007669"/>
    <property type="project" value="InterPro"/>
</dbReference>
<dbReference type="PANTHER" id="PTHR43143:SF1">
    <property type="entry name" value="SERINE_THREONINE-PROTEIN PHOSPHATASE CPPED1"/>
    <property type="match status" value="1"/>
</dbReference>
<dbReference type="InterPro" id="IPR029052">
    <property type="entry name" value="Metallo-depent_PP-like"/>
</dbReference>
<feature type="non-terminal residue" evidence="2">
    <location>
        <position position="1"/>
    </location>
</feature>
<protein>
    <recommendedName>
        <fullName evidence="1">Calcineurin-like phosphoesterase domain-containing protein</fullName>
    </recommendedName>
</protein>
<sequence length="257" mass="29098">MNLTEADMPLGQSLFRAGDHAISLPSLSLSNEVPELILVQLADPQFGLLERYIEHRPKPYGWSAELAQFQRILSLATGYVKPRPLSVIITGDLVDSQPSRLESMIMDDGDPAYRVAQIADLKSAISQFSNSIPTIVLPGNHDVCDAPTKLSLAAYKEAWGDDYFAFQQSGFTFLVLNTQLWVEEAKEVAEFTALQESWLESQLERSTKQPGRLIIFQHIPFYLNRFDEEPGYFNLPLKVRHHWLPRLFHAGARHVFS</sequence>
<dbReference type="InterPro" id="IPR004843">
    <property type="entry name" value="Calcineurin-like_PHP"/>
</dbReference>
<dbReference type="Proteomes" id="UP000784294">
    <property type="component" value="Unassembled WGS sequence"/>
</dbReference>
<reference evidence="2" key="1">
    <citation type="submission" date="2018-11" db="EMBL/GenBank/DDBJ databases">
        <authorList>
            <consortium name="Pathogen Informatics"/>
        </authorList>
    </citation>
    <scope>NUCLEOTIDE SEQUENCE</scope>
</reference>
<comment type="caution">
    <text evidence="2">The sequence shown here is derived from an EMBL/GenBank/DDBJ whole genome shotgun (WGS) entry which is preliminary data.</text>
</comment>
<dbReference type="OrthoDB" id="45007at2759"/>
<dbReference type="AlphaFoldDB" id="A0A3S5BBW3"/>
<dbReference type="EMBL" id="CAAALY010274096">
    <property type="protein sequence ID" value="VEL42371.1"/>
    <property type="molecule type" value="Genomic_DNA"/>
</dbReference>
<name>A0A3S5BBW3_9PLAT</name>
<dbReference type="PANTHER" id="PTHR43143">
    <property type="entry name" value="METALLOPHOSPHOESTERASE, CALCINEURIN SUPERFAMILY"/>
    <property type="match status" value="1"/>
</dbReference>
<dbReference type="Pfam" id="PF00149">
    <property type="entry name" value="Metallophos"/>
    <property type="match status" value="1"/>
</dbReference>
<keyword evidence="3" id="KW-1185">Reference proteome</keyword>
<evidence type="ECO:0000259" key="1">
    <source>
        <dbReference type="Pfam" id="PF00149"/>
    </source>
</evidence>
<evidence type="ECO:0000313" key="2">
    <source>
        <dbReference type="EMBL" id="VEL42371.1"/>
    </source>
</evidence>
<gene>
    <name evidence="2" type="ORF">PXEA_LOCUS35811</name>
</gene>
<organism evidence="2 3">
    <name type="scientific">Protopolystoma xenopodis</name>
    <dbReference type="NCBI Taxonomy" id="117903"/>
    <lineage>
        <taxon>Eukaryota</taxon>
        <taxon>Metazoa</taxon>
        <taxon>Spiralia</taxon>
        <taxon>Lophotrochozoa</taxon>
        <taxon>Platyhelminthes</taxon>
        <taxon>Monogenea</taxon>
        <taxon>Polyopisthocotylea</taxon>
        <taxon>Polystomatidea</taxon>
        <taxon>Polystomatidae</taxon>
        <taxon>Protopolystoma</taxon>
    </lineage>
</organism>
<dbReference type="Gene3D" id="3.60.21.10">
    <property type="match status" value="1"/>
</dbReference>
<dbReference type="InterPro" id="IPR051918">
    <property type="entry name" value="STPP_CPPED1"/>
</dbReference>